<gene>
    <name evidence="1" type="ORF">HUE57_15160</name>
</gene>
<protein>
    <submittedName>
        <fullName evidence="1">Uncharacterized protein</fullName>
    </submittedName>
</protein>
<keyword evidence="2" id="KW-1185">Reference proteome</keyword>
<accession>A0A6N0HYP9</accession>
<dbReference type="PANTHER" id="PTHR37946">
    <property type="entry name" value="SLL1969 PROTEIN"/>
    <property type="match status" value="1"/>
</dbReference>
<dbReference type="RefSeq" id="WP_135622203.1">
    <property type="nucleotide sequence ID" value="NZ_CP054491.1"/>
</dbReference>
<dbReference type="EMBL" id="CP054491">
    <property type="protein sequence ID" value="QKQ27472.1"/>
    <property type="molecule type" value="Genomic_DNA"/>
</dbReference>
<dbReference type="Proteomes" id="UP000509658">
    <property type="component" value="Chromosome"/>
</dbReference>
<dbReference type="Gene3D" id="3.40.50.1820">
    <property type="entry name" value="alpha/beta hydrolase"/>
    <property type="match status" value="1"/>
</dbReference>
<dbReference type="KEGG" id="rev:HUE57_15160"/>
<evidence type="ECO:0000313" key="2">
    <source>
        <dbReference type="Proteomes" id="UP000509658"/>
    </source>
</evidence>
<dbReference type="PANTHER" id="PTHR37946:SF1">
    <property type="entry name" value="SLL1969 PROTEIN"/>
    <property type="match status" value="1"/>
</dbReference>
<name>A0A6N0HYP9_9GAMM</name>
<proteinExistence type="predicted"/>
<evidence type="ECO:0000313" key="1">
    <source>
        <dbReference type="EMBL" id="QKQ27472.1"/>
    </source>
</evidence>
<dbReference type="AlphaFoldDB" id="A0A6N0HYP9"/>
<dbReference type="InterPro" id="IPR029058">
    <property type="entry name" value="AB_hydrolase_fold"/>
</dbReference>
<sequence>MRQLLNDYPDLPPGRVVTLGTPHQGSYVARRFDNNLVGRVLLGHSRGVLTEQDHGWSLDRELGVIAGSRSVGVGLLVPGLAKPNDGTVAVVETRLEGMSDHLVLVTTHMGLLGSAEAAAQCCHFLKNGDFFHDSDTP</sequence>
<organism evidence="1 2">
    <name type="scientific">Candidatus Reidiella endopervernicosa</name>
    <dbReference type="NCBI Taxonomy" id="2738883"/>
    <lineage>
        <taxon>Bacteria</taxon>
        <taxon>Pseudomonadati</taxon>
        <taxon>Pseudomonadota</taxon>
        <taxon>Gammaproteobacteria</taxon>
        <taxon>Candidatus Reidiella</taxon>
    </lineage>
</organism>
<reference evidence="1 2" key="1">
    <citation type="submission" date="2020-05" db="EMBL/GenBank/DDBJ databases">
        <title>Horizontal transmission and recombination maintain forever young bacterial symbiont genomes.</title>
        <authorList>
            <person name="Russell S.L."/>
            <person name="Pepper-Tunick E."/>
            <person name="Svedberg J."/>
            <person name="Byrne A."/>
            <person name="Ruelas Castillo J."/>
            <person name="Vollmers C."/>
            <person name="Beinart R.A."/>
            <person name="Corbett-Detig R."/>
        </authorList>
    </citation>
    <scope>NUCLEOTIDE SEQUENCE [LARGE SCALE GENOMIC DNA]</scope>
    <source>
        <strain evidence="1">Santa_Monica_outfall</strain>
    </source>
</reference>